<reference evidence="1" key="2">
    <citation type="submission" date="2021-09" db="EMBL/GenBank/DDBJ databases">
        <authorList>
            <person name="Gilroy R."/>
        </authorList>
    </citation>
    <scope>NUCLEOTIDE SEQUENCE</scope>
    <source>
        <strain evidence="1">CHK171-7178</strain>
    </source>
</reference>
<gene>
    <name evidence="1" type="ORF">K8V56_21410</name>
</gene>
<reference evidence="1" key="1">
    <citation type="journal article" date="2021" name="PeerJ">
        <title>Extensive microbial diversity within the chicken gut microbiome revealed by metagenomics and culture.</title>
        <authorList>
            <person name="Gilroy R."/>
            <person name="Ravi A."/>
            <person name="Getino M."/>
            <person name="Pursley I."/>
            <person name="Horton D.L."/>
            <person name="Alikhan N.F."/>
            <person name="Baker D."/>
            <person name="Gharbi K."/>
            <person name="Hall N."/>
            <person name="Watson M."/>
            <person name="Adriaenssens E.M."/>
            <person name="Foster-Nyarko E."/>
            <person name="Jarju S."/>
            <person name="Secka A."/>
            <person name="Antonio M."/>
            <person name="Oren A."/>
            <person name="Chaudhuri R.R."/>
            <person name="La Ragione R."/>
            <person name="Hildebrand F."/>
            <person name="Pallen M.J."/>
        </authorList>
    </citation>
    <scope>NUCLEOTIDE SEQUENCE</scope>
    <source>
        <strain evidence="1">CHK171-7178</strain>
    </source>
</reference>
<accession>A0A921KEX5</accession>
<dbReference type="Pfam" id="PF08863">
    <property type="entry name" value="YolD"/>
    <property type="match status" value="1"/>
</dbReference>
<dbReference type="AlphaFoldDB" id="A0A921KEX5"/>
<protein>
    <submittedName>
        <fullName evidence="1">YolD-like family protein</fullName>
    </submittedName>
</protein>
<organism evidence="1 2">
    <name type="scientific">Sporosarcina psychrophila</name>
    <name type="common">Bacillus psychrophilus</name>
    <dbReference type="NCBI Taxonomy" id="1476"/>
    <lineage>
        <taxon>Bacteria</taxon>
        <taxon>Bacillati</taxon>
        <taxon>Bacillota</taxon>
        <taxon>Bacilli</taxon>
        <taxon>Bacillales</taxon>
        <taxon>Caryophanaceae</taxon>
        <taxon>Sporosarcina</taxon>
    </lineage>
</organism>
<sequence>MLENNHDRGNKKWTALMLSEHIRELRLWMDEDNYEERPELDDFTLQSIQEEIETTYKRKYQILIQTWKDGKFVTRGGAIELIDPQSKSIVLNNPFGPERIMVSEIIKAQFCE</sequence>
<evidence type="ECO:0000313" key="1">
    <source>
        <dbReference type="EMBL" id="HJF34330.1"/>
    </source>
</evidence>
<name>A0A921KEX5_SPOPS</name>
<proteinExistence type="predicted"/>
<dbReference type="Proteomes" id="UP000698173">
    <property type="component" value="Unassembled WGS sequence"/>
</dbReference>
<evidence type="ECO:0000313" key="2">
    <source>
        <dbReference type="Proteomes" id="UP000698173"/>
    </source>
</evidence>
<dbReference type="EMBL" id="DYWT01000318">
    <property type="protein sequence ID" value="HJF34330.1"/>
    <property type="molecule type" value="Genomic_DNA"/>
</dbReference>
<dbReference type="InterPro" id="IPR014962">
    <property type="entry name" value="YolD"/>
</dbReference>
<comment type="caution">
    <text evidence="1">The sequence shown here is derived from an EMBL/GenBank/DDBJ whole genome shotgun (WGS) entry which is preliminary data.</text>
</comment>